<sequence>MTRTATNTAPRNLGRRVLPRPGFAAWGRMIGRHRRLVLGLWLVAVLAGVPALSQLSDNLTAGGFEVPGSGSARVAALEKQALPQRFDRTSVLVVHSDRTTIDDPGYAAALTRVRAALAASPGVAEVSDPLTTRQVSPDRRTAVVEVGINEPQDAAYAHAPELQEAVDRALQGTPADGAMTGDAPFYAAFQETGSEDLATAERIVLPLVLAILLLALGSAVAALLPLALAGIAASVGLALISVLAANTTVNIFTQNLATMIAVGVGVDYALFVLRPFRRALAQGLTPQEAVGEALGNSGHGVLVSALTVVVALAGTQLVDVPAYRSMGLGAMIAVAVAAAAALTLFPAMLAMLGTRVNALRLPGRLGRRTYDDEPRAGRLRAVVGLPVRRPWWVVGATVALLALLALPALHLRLGTSGPDILAADAAPRVAAQRLADGFGAGRAGPLRVLVAAPSATGGRDAAPIAPDTRAGVERVARALSARLHTDPEVVDVAPPQIGADGRVAALTVATKHGPQSAQVIDLVHRLRATLPEVAGAGTTVLVGGEPAQNVDLNAQVGGSVPKVIALVLVLSFVLLMVAFRSLPIALKAVVTNLASVLAVYGVLVWVFQDGHGASLLGVQAPGYVEVFLPLFLFCILFGLSMDYEVFLLTAVRRAHLDGYSTKDAVVRAVTGTAGVIGPAAAIMIVVFGGFAFTTLIPIQAIGFGLAVAVLLDVSVVRLLLVPATLVLLGERNWWLPKWLAALLPPTPVKATVPDQGVPGGPPTAAGPEGLRRVAAPTDHTRPAVTTGATSPEP</sequence>
<evidence type="ECO:0000256" key="2">
    <source>
        <dbReference type="ARBA" id="ARBA00022475"/>
    </source>
</evidence>
<proteinExistence type="predicted"/>
<comment type="caution">
    <text evidence="9">The sequence shown here is derived from an EMBL/GenBank/DDBJ whole genome shotgun (WGS) entry which is preliminary data.</text>
</comment>
<feature type="transmembrane region" description="Helical" evidence="7">
    <location>
        <begin position="203"/>
        <end position="221"/>
    </location>
</feature>
<evidence type="ECO:0000313" key="9">
    <source>
        <dbReference type="EMBL" id="RZU54516.1"/>
    </source>
</evidence>
<feature type="transmembrane region" description="Helical" evidence="7">
    <location>
        <begin position="627"/>
        <end position="648"/>
    </location>
</feature>
<gene>
    <name evidence="9" type="ORF">EV385_6467</name>
</gene>
<dbReference type="InterPro" id="IPR004869">
    <property type="entry name" value="MMPL_dom"/>
</dbReference>
<evidence type="ECO:0000256" key="1">
    <source>
        <dbReference type="ARBA" id="ARBA00004651"/>
    </source>
</evidence>
<feature type="transmembrane region" description="Helical" evidence="7">
    <location>
        <begin position="589"/>
        <end position="607"/>
    </location>
</feature>
<evidence type="ECO:0000256" key="7">
    <source>
        <dbReference type="SAM" id="Phobius"/>
    </source>
</evidence>
<evidence type="ECO:0000256" key="3">
    <source>
        <dbReference type="ARBA" id="ARBA00022692"/>
    </source>
</evidence>
<evidence type="ECO:0000313" key="10">
    <source>
        <dbReference type="Proteomes" id="UP000292564"/>
    </source>
</evidence>
<feature type="transmembrane region" description="Helical" evidence="7">
    <location>
        <begin position="293"/>
        <end position="314"/>
    </location>
</feature>
<reference evidence="9 10" key="1">
    <citation type="submission" date="2019-02" db="EMBL/GenBank/DDBJ databases">
        <title>Sequencing the genomes of 1000 actinobacteria strains.</title>
        <authorList>
            <person name="Klenk H.-P."/>
        </authorList>
    </citation>
    <scope>NUCLEOTIDE SEQUENCE [LARGE SCALE GENOMIC DNA]</scope>
    <source>
        <strain evidence="9 10">DSM 45162</strain>
    </source>
</reference>
<dbReference type="PROSITE" id="PS50156">
    <property type="entry name" value="SSD"/>
    <property type="match status" value="1"/>
</dbReference>
<feature type="transmembrane region" description="Helical" evidence="7">
    <location>
        <begin position="226"/>
        <end position="245"/>
    </location>
</feature>
<feature type="transmembrane region" description="Helical" evidence="7">
    <location>
        <begin position="669"/>
        <end position="692"/>
    </location>
</feature>
<evidence type="ECO:0000256" key="5">
    <source>
        <dbReference type="ARBA" id="ARBA00023136"/>
    </source>
</evidence>
<evidence type="ECO:0000256" key="4">
    <source>
        <dbReference type="ARBA" id="ARBA00022989"/>
    </source>
</evidence>
<dbReference type="Gene3D" id="1.20.1640.10">
    <property type="entry name" value="Multidrug efflux transporter AcrB transmembrane domain"/>
    <property type="match status" value="2"/>
</dbReference>
<feature type="transmembrane region" description="Helical" evidence="7">
    <location>
        <begin position="251"/>
        <end position="273"/>
    </location>
</feature>
<name>A0A4V2G7Z3_9ACTN</name>
<dbReference type="InterPro" id="IPR000731">
    <property type="entry name" value="SSD"/>
</dbReference>
<feature type="transmembrane region" description="Helical" evidence="7">
    <location>
        <begin position="563"/>
        <end position="582"/>
    </location>
</feature>
<dbReference type="InterPro" id="IPR050545">
    <property type="entry name" value="Mycobact_MmpL"/>
</dbReference>
<dbReference type="GO" id="GO:0005886">
    <property type="term" value="C:plasma membrane"/>
    <property type="evidence" value="ECO:0007669"/>
    <property type="project" value="UniProtKB-SubCell"/>
</dbReference>
<accession>A0A4V2G7Z3</accession>
<dbReference type="AlphaFoldDB" id="A0A4V2G7Z3"/>
<dbReference type="PANTHER" id="PTHR33406:SF13">
    <property type="entry name" value="MEMBRANE PROTEIN YDFJ"/>
    <property type="match status" value="1"/>
</dbReference>
<keyword evidence="10" id="KW-1185">Reference proteome</keyword>
<keyword evidence="4 7" id="KW-1133">Transmembrane helix</keyword>
<organism evidence="9 10">
    <name type="scientific">Krasilnikovia cinnamomea</name>
    <dbReference type="NCBI Taxonomy" id="349313"/>
    <lineage>
        <taxon>Bacteria</taxon>
        <taxon>Bacillati</taxon>
        <taxon>Actinomycetota</taxon>
        <taxon>Actinomycetes</taxon>
        <taxon>Micromonosporales</taxon>
        <taxon>Micromonosporaceae</taxon>
        <taxon>Krasilnikovia</taxon>
    </lineage>
</organism>
<dbReference type="EMBL" id="SHKY01000001">
    <property type="protein sequence ID" value="RZU54516.1"/>
    <property type="molecule type" value="Genomic_DNA"/>
</dbReference>
<dbReference type="RefSeq" id="WP_130512859.1">
    <property type="nucleotide sequence ID" value="NZ_SHKY01000001.1"/>
</dbReference>
<dbReference type="OrthoDB" id="7051771at2"/>
<feature type="transmembrane region" description="Helical" evidence="7">
    <location>
        <begin position="698"/>
        <end position="728"/>
    </location>
</feature>
<feature type="transmembrane region" description="Helical" evidence="7">
    <location>
        <begin position="326"/>
        <end position="352"/>
    </location>
</feature>
<protein>
    <submittedName>
        <fullName evidence="9">RND superfamily putative drug exporter</fullName>
    </submittedName>
</protein>
<feature type="transmembrane region" description="Helical" evidence="7">
    <location>
        <begin position="390"/>
        <end position="409"/>
    </location>
</feature>
<evidence type="ECO:0000259" key="8">
    <source>
        <dbReference type="PROSITE" id="PS50156"/>
    </source>
</evidence>
<feature type="region of interest" description="Disordered" evidence="6">
    <location>
        <begin position="752"/>
        <end position="793"/>
    </location>
</feature>
<dbReference type="Pfam" id="PF03176">
    <property type="entry name" value="MMPL"/>
    <property type="match status" value="2"/>
</dbReference>
<evidence type="ECO:0000256" key="6">
    <source>
        <dbReference type="SAM" id="MobiDB-lite"/>
    </source>
</evidence>
<keyword evidence="5 7" id="KW-0472">Membrane</keyword>
<dbReference type="SUPFAM" id="SSF82866">
    <property type="entry name" value="Multidrug efflux transporter AcrB transmembrane domain"/>
    <property type="match status" value="2"/>
</dbReference>
<keyword evidence="2" id="KW-1003">Cell membrane</keyword>
<dbReference type="PANTHER" id="PTHR33406">
    <property type="entry name" value="MEMBRANE PROTEIN MJ1562-RELATED"/>
    <property type="match status" value="1"/>
</dbReference>
<comment type="subcellular location">
    <subcellularLocation>
        <location evidence="1">Cell membrane</location>
        <topology evidence="1">Multi-pass membrane protein</topology>
    </subcellularLocation>
</comment>
<dbReference type="Proteomes" id="UP000292564">
    <property type="component" value="Unassembled WGS sequence"/>
</dbReference>
<feature type="domain" description="SSD" evidence="8">
    <location>
        <begin position="207"/>
        <end position="351"/>
    </location>
</feature>
<keyword evidence="3 7" id="KW-0812">Transmembrane</keyword>